<comment type="function">
    <text evidence="14">Catalyzes the epimerization of beta-D-mannuronate to alpha-L-guluronate during the synthesis of the linear polysaccharide alginate. In addition, is part of a periplasmic protein complex that protects alginate from degradation by AlgL by channeling the newly formed alginate polymer through a scaffold that transfers the alginate polymer through the periplasmic space to the outer membrane secretin AlgE.</text>
</comment>
<evidence type="ECO:0000256" key="15">
    <source>
        <dbReference type="SAM" id="SignalP"/>
    </source>
</evidence>
<accession>A0A418XCU3</accession>
<evidence type="ECO:0000256" key="2">
    <source>
        <dbReference type="ARBA" id="ARBA00004418"/>
    </source>
</evidence>
<dbReference type="InterPro" id="IPR039448">
    <property type="entry name" value="Beta_helix"/>
</dbReference>
<evidence type="ECO:0000313" key="17">
    <source>
        <dbReference type="EMBL" id="RJG10339.1"/>
    </source>
</evidence>
<evidence type="ECO:0000256" key="12">
    <source>
        <dbReference type="ARBA" id="ARBA00023235"/>
    </source>
</evidence>
<dbReference type="GO" id="GO:0042597">
    <property type="term" value="C:periplasmic space"/>
    <property type="evidence" value="ECO:0007669"/>
    <property type="project" value="UniProtKB-SubCell"/>
</dbReference>
<dbReference type="UniPathway" id="UPA00286"/>
<dbReference type="Pfam" id="PF13229">
    <property type="entry name" value="Beta_helix"/>
    <property type="match status" value="1"/>
</dbReference>
<evidence type="ECO:0000256" key="11">
    <source>
        <dbReference type="ARBA" id="ARBA00022841"/>
    </source>
</evidence>
<dbReference type="PANTHER" id="PTHR22990:SF15">
    <property type="entry name" value="F-BOX ONLY PROTEIN 10"/>
    <property type="match status" value="1"/>
</dbReference>
<keyword evidence="7 15" id="KW-0732">Signal</keyword>
<keyword evidence="9" id="KW-0574">Periplasm</keyword>
<dbReference type="InterPro" id="IPR006626">
    <property type="entry name" value="PbH1"/>
</dbReference>
<dbReference type="EMBL" id="QYUR01000006">
    <property type="protein sequence ID" value="RJG10339.1"/>
    <property type="molecule type" value="Genomic_DNA"/>
</dbReference>
<evidence type="ECO:0000256" key="9">
    <source>
        <dbReference type="ARBA" id="ARBA00022764"/>
    </source>
</evidence>
<comment type="caution">
    <text evidence="17">The sequence shown here is derived from an EMBL/GenBank/DDBJ whole genome shotgun (WGS) entry which is preliminary data.</text>
</comment>
<dbReference type="InterPro" id="IPR012334">
    <property type="entry name" value="Pectin_lyas_fold"/>
</dbReference>
<comment type="pathway">
    <text evidence="3">Protein modification; protein ubiquitination.</text>
</comment>
<keyword evidence="12" id="KW-0413">Isomerase</keyword>
<keyword evidence="18" id="KW-1185">Reference proteome</keyword>
<evidence type="ECO:0000256" key="14">
    <source>
        <dbReference type="ARBA" id="ARBA00045198"/>
    </source>
</evidence>
<comment type="pathway">
    <text evidence="4">Glycan biosynthesis; alginate biosynthesis.</text>
</comment>
<dbReference type="OrthoDB" id="6189730at2"/>
<evidence type="ECO:0000256" key="4">
    <source>
        <dbReference type="ARBA" id="ARBA00005182"/>
    </source>
</evidence>
<evidence type="ECO:0000256" key="3">
    <source>
        <dbReference type="ARBA" id="ARBA00004906"/>
    </source>
</evidence>
<dbReference type="NCBIfam" id="NF038177">
    <property type="entry name" value="epimerase_AlgG"/>
    <property type="match status" value="1"/>
</dbReference>
<dbReference type="InterPro" id="IPR053409">
    <property type="entry name" value="Mannuronan_C5-epimerase"/>
</dbReference>
<evidence type="ECO:0000259" key="16">
    <source>
        <dbReference type="SMART" id="SM00722"/>
    </source>
</evidence>
<dbReference type="SMART" id="SM00710">
    <property type="entry name" value="PbH1"/>
    <property type="match status" value="6"/>
</dbReference>
<dbReference type="NCBIfam" id="TIGR03804">
    <property type="entry name" value="para_beta_helix"/>
    <property type="match status" value="2"/>
</dbReference>
<evidence type="ECO:0000256" key="6">
    <source>
        <dbReference type="ARBA" id="ARBA00012124"/>
    </source>
</evidence>
<comment type="similarity">
    <text evidence="5">Belongs to the D-mannuronate C5-epimerase family.</text>
</comment>
<evidence type="ECO:0000256" key="1">
    <source>
        <dbReference type="ARBA" id="ARBA00001550"/>
    </source>
</evidence>
<dbReference type="AlphaFoldDB" id="A0A418XCU3"/>
<evidence type="ECO:0000256" key="13">
    <source>
        <dbReference type="ARBA" id="ARBA00044319"/>
    </source>
</evidence>
<keyword evidence="10" id="KW-0833">Ubl conjugation pathway</keyword>
<dbReference type="GO" id="GO:0042121">
    <property type="term" value="P:alginic acid biosynthetic process"/>
    <property type="evidence" value="ECO:0007669"/>
    <property type="project" value="UniProtKB-UniPathway"/>
</dbReference>
<feature type="signal peptide" evidence="15">
    <location>
        <begin position="1"/>
        <end position="29"/>
    </location>
</feature>
<evidence type="ECO:0000256" key="8">
    <source>
        <dbReference type="ARBA" id="ARBA00022737"/>
    </source>
</evidence>
<reference evidence="17 18" key="1">
    <citation type="submission" date="2018-09" db="EMBL/GenBank/DDBJ databases">
        <authorList>
            <person name="Zhu H."/>
        </authorList>
    </citation>
    <scope>NUCLEOTIDE SEQUENCE [LARGE SCALE GENOMIC DNA]</scope>
    <source>
        <strain evidence="17 18">K1S02-6</strain>
    </source>
</reference>
<evidence type="ECO:0000256" key="7">
    <source>
        <dbReference type="ARBA" id="ARBA00022729"/>
    </source>
</evidence>
<dbReference type="SUPFAM" id="SSF51126">
    <property type="entry name" value="Pectin lyase-like"/>
    <property type="match status" value="1"/>
</dbReference>
<dbReference type="EC" id="5.1.3.37" evidence="6"/>
<dbReference type="GO" id="GO:0016853">
    <property type="term" value="F:isomerase activity"/>
    <property type="evidence" value="ECO:0007669"/>
    <property type="project" value="UniProtKB-KW"/>
</dbReference>
<protein>
    <recommendedName>
        <fullName evidence="6">mannuronan 5-epimerase</fullName>
        <ecNumber evidence="6">5.1.3.37</ecNumber>
    </recommendedName>
    <alternativeName>
        <fullName evidence="13">Poly(beta-D-mannuronate) C5 epimerase</fullName>
    </alternativeName>
</protein>
<gene>
    <name evidence="17" type="ORF">D3879_20200</name>
</gene>
<dbReference type="InterPro" id="IPR022441">
    <property type="entry name" value="Para_beta_helix_rpt-2"/>
</dbReference>
<dbReference type="InterPro" id="IPR051550">
    <property type="entry name" value="SCF-Subunits/Alg-Epimerases"/>
</dbReference>
<sequence>MNSHPPSLRSFSLPLLASALLIASHCTLASTQDLVANAHTAASLQAPATKELRQAKSYTVTSAPIKPLYLPKPTLPDLRGYTAEAVNAKLERKVEGQVKVRRMLQQDALKEFLGGNNRMAEWVSRQRGMPQAIFIEGGYVNLHDLARQLPKQYFSETAPGVYLARLPIVVAHGATLHVDKQTQELRLSQERGAFIVNDGKLFITDSKVTGWREADNGPATFRKPDEFRPFLLSWGGTETYIVNSKLASFGYNTSKSYGVSISQYTPNMAKQMQRPQPSGWLINSEFVDMWYGFYCYEAQDVVIKGNTYRDNLIYGIDPHDRSQRLIIADNTVHGTKKKHGIIISREVDNSWIFNNRVYDNKLSGIVIDRNSVNNLVAYNEVYQNHSDGITLYESSNNLIWGNNVIGNQRHGIRLRNSVNIRLYENLSAGNRLVGVYGHIKDLSDTDRDIELDPFDTKVSMIVVGGQLTGNGSSPLSIDSPLSVELYRVALLAPRKTSGISFAGILGDKQDEILDLMVRQQKAVLIDPVESQAELQD</sequence>
<name>A0A418XCU3_9PSED</name>
<dbReference type="SMART" id="SM00722">
    <property type="entry name" value="CASH"/>
    <property type="match status" value="1"/>
</dbReference>
<feature type="domain" description="Carbohydrate-binding/sugar hydrolysis" evidence="16">
    <location>
        <begin position="255"/>
        <end position="415"/>
    </location>
</feature>
<comment type="catalytic activity">
    <reaction evidence="1">
        <text>[(1-&gt;4)-beta-D-mannuronosyl](n) = [alginate](n)</text>
        <dbReference type="Rhea" id="RHEA:45572"/>
        <dbReference type="Rhea" id="RHEA-COMP:11264"/>
        <dbReference type="Rhea" id="RHEA-COMP:11270"/>
        <dbReference type="ChEBI" id="CHEBI:58187"/>
        <dbReference type="ChEBI" id="CHEBI:85311"/>
        <dbReference type="EC" id="5.1.3.37"/>
    </reaction>
</comment>
<evidence type="ECO:0000256" key="5">
    <source>
        <dbReference type="ARBA" id="ARBA00010085"/>
    </source>
</evidence>
<evidence type="ECO:0000256" key="10">
    <source>
        <dbReference type="ARBA" id="ARBA00022786"/>
    </source>
</evidence>
<dbReference type="Gene3D" id="2.160.20.10">
    <property type="entry name" value="Single-stranded right-handed beta-helix, Pectin lyase-like"/>
    <property type="match status" value="1"/>
</dbReference>
<dbReference type="RefSeq" id="WP_119956021.1">
    <property type="nucleotide sequence ID" value="NZ_QYUR01000006.1"/>
</dbReference>
<dbReference type="InterPro" id="IPR011050">
    <property type="entry name" value="Pectin_lyase_fold/virulence"/>
</dbReference>
<comment type="subcellular location">
    <subcellularLocation>
        <location evidence="2">Periplasm</location>
    </subcellularLocation>
</comment>
<dbReference type="InterPro" id="IPR006633">
    <property type="entry name" value="Carb-bd_sugar_hydrolysis-dom"/>
</dbReference>
<feature type="chain" id="PRO_5018975675" description="mannuronan 5-epimerase" evidence="15">
    <location>
        <begin position="30"/>
        <end position="536"/>
    </location>
</feature>
<keyword evidence="8" id="KW-0677">Repeat</keyword>
<proteinExistence type="inferred from homology"/>
<evidence type="ECO:0000313" key="18">
    <source>
        <dbReference type="Proteomes" id="UP000284021"/>
    </source>
</evidence>
<dbReference type="PANTHER" id="PTHR22990">
    <property type="entry name" value="F-BOX ONLY PROTEIN"/>
    <property type="match status" value="1"/>
</dbReference>
<organism evidence="17 18">
    <name type="scientific">Pseudomonas cavernicola</name>
    <dbReference type="NCBI Taxonomy" id="2320866"/>
    <lineage>
        <taxon>Bacteria</taxon>
        <taxon>Pseudomonadati</taxon>
        <taxon>Pseudomonadota</taxon>
        <taxon>Gammaproteobacteria</taxon>
        <taxon>Pseudomonadales</taxon>
        <taxon>Pseudomonadaceae</taxon>
        <taxon>Pseudomonas</taxon>
    </lineage>
</organism>
<dbReference type="Proteomes" id="UP000284021">
    <property type="component" value="Unassembled WGS sequence"/>
</dbReference>
<keyword evidence="11" id="KW-0016">Alginate biosynthesis</keyword>